<evidence type="ECO:0000313" key="3">
    <source>
        <dbReference type="Proteomes" id="UP000253508"/>
    </source>
</evidence>
<keyword evidence="3" id="KW-1185">Reference proteome</keyword>
<reference evidence="2 3" key="1">
    <citation type="submission" date="2018-07" db="EMBL/GenBank/DDBJ databases">
        <title>Microbacterium endoborsara sp. nov., a novel actinobacterium isolated from Borszczowia aralocaspica.</title>
        <authorList>
            <person name="An D."/>
        </authorList>
    </citation>
    <scope>NUCLEOTIDE SEQUENCE [LARGE SCALE GENOMIC DNA]</scope>
    <source>
        <strain evidence="2 3">C1.15228</strain>
    </source>
</reference>
<gene>
    <name evidence="2" type="ORF">DTO57_13285</name>
</gene>
<evidence type="ECO:0000256" key="1">
    <source>
        <dbReference type="SAM" id="Phobius"/>
    </source>
</evidence>
<keyword evidence="1" id="KW-1133">Transmembrane helix</keyword>
<comment type="caution">
    <text evidence="2">The sequence shown here is derived from an EMBL/GenBank/DDBJ whole genome shotgun (WGS) entry which is preliminary data.</text>
</comment>
<dbReference type="Proteomes" id="UP000253508">
    <property type="component" value="Unassembled WGS sequence"/>
</dbReference>
<proteinExistence type="predicted"/>
<name>A0A367XVM9_9MICO</name>
<dbReference type="AlphaFoldDB" id="A0A367XVM9"/>
<dbReference type="OrthoDB" id="4950956at2"/>
<dbReference type="EMBL" id="QORO01000006">
    <property type="protein sequence ID" value="RCK56852.1"/>
    <property type="molecule type" value="Genomic_DNA"/>
</dbReference>
<organism evidence="2 3">
    <name type="scientific">Microbacterium sorbitolivorans</name>
    <dbReference type="NCBI Taxonomy" id="1867410"/>
    <lineage>
        <taxon>Bacteria</taxon>
        <taxon>Bacillati</taxon>
        <taxon>Actinomycetota</taxon>
        <taxon>Actinomycetes</taxon>
        <taxon>Micrococcales</taxon>
        <taxon>Microbacteriaceae</taxon>
        <taxon>Microbacterium</taxon>
    </lineage>
</organism>
<protein>
    <submittedName>
        <fullName evidence="2">Uncharacterized protein</fullName>
    </submittedName>
</protein>
<accession>A0A367XVM9</accession>
<sequence length="186" mass="19020">MQEDIVRKETEARPARPTLRVLAATLLVCVGIILPSAATSSDATWNDSESASGSLSAATIPPPTRAASCTYSPGLLGLGARVQIYWYLPAGYSLGSIVTEASTSGLGSALAPLTGFSLSANTTLQSNGSYRTEVPTNLLGGLLGLGSELEISLSVADPSGWRSQPLRVATNAGLIAGLGGNCRNLN</sequence>
<keyword evidence="1" id="KW-0472">Membrane</keyword>
<feature type="transmembrane region" description="Helical" evidence="1">
    <location>
        <begin position="21"/>
        <end position="38"/>
    </location>
</feature>
<keyword evidence="1" id="KW-0812">Transmembrane</keyword>
<evidence type="ECO:0000313" key="2">
    <source>
        <dbReference type="EMBL" id="RCK56852.1"/>
    </source>
</evidence>
<dbReference type="RefSeq" id="WP_114118727.1">
    <property type="nucleotide sequence ID" value="NZ_BMHU01000007.1"/>
</dbReference>